<dbReference type="Proteomes" id="UP000253831">
    <property type="component" value="Unassembled WGS sequence"/>
</dbReference>
<dbReference type="SUPFAM" id="SSF52151">
    <property type="entry name" value="FabD/lysophospholipase-like"/>
    <property type="match status" value="1"/>
</dbReference>
<evidence type="ECO:0000313" key="2">
    <source>
        <dbReference type="Proteomes" id="UP000253831"/>
    </source>
</evidence>
<proteinExistence type="predicted"/>
<evidence type="ECO:0000313" key="1">
    <source>
        <dbReference type="EMBL" id="RDE49252.1"/>
    </source>
</evidence>
<gene>
    <name evidence="1" type="ORF">DVS81_17670</name>
</gene>
<protein>
    <submittedName>
        <fullName evidence="1">Uncharacterized protein</fullName>
    </submittedName>
</protein>
<accession>A0A369XKD6</accession>
<dbReference type="Gene3D" id="3.40.1090.10">
    <property type="entry name" value="Cytosolic phospholipase A2 catalytic domain"/>
    <property type="match status" value="1"/>
</dbReference>
<organism evidence="1 2">
    <name type="scientific">Candidatus Accumulibacter meliphilus</name>
    <dbReference type="NCBI Taxonomy" id="2211374"/>
    <lineage>
        <taxon>Bacteria</taxon>
        <taxon>Pseudomonadati</taxon>
        <taxon>Pseudomonadota</taxon>
        <taxon>Betaproteobacteria</taxon>
        <taxon>Candidatus Accumulibacter</taxon>
    </lineage>
</organism>
<dbReference type="InterPro" id="IPR016035">
    <property type="entry name" value="Acyl_Trfase/lysoPLipase"/>
</dbReference>
<dbReference type="EMBL" id="QPGA01000050">
    <property type="protein sequence ID" value="RDE49252.1"/>
    <property type="molecule type" value="Genomic_DNA"/>
</dbReference>
<reference evidence="1 2" key="1">
    <citation type="submission" date="2018-05" db="EMBL/GenBank/DDBJ databases">
        <title>Integrated omic analyses show evidence that a Ca. Accumulibacter phosphatis strain performs denitrification under micro-aerobic conditions.</title>
        <authorList>
            <person name="Camejo P.Y."/>
            <person name="Katherine M.D."/>
            <person name="Daniel N.R."/>
        </authorList>
    </citation>
    <scope>NUCLEOTIDE SEQUENCE [LARGE SCALE GENOMIC DNA]</scope>
    <source>
        <strain evidence="1">UW-LDO-IC</strain>
    </source>
</reference>
<sequence length="86" mass="9738">MFSSLLYSSTCAADRFDEVQIHTWKIESESGFFPERDDPRVSVEWLKNRPSFGIAFSGGGTRSAMATRGELRALNKLGWLDRACYI</sequence>
<name>A0A369XKD6_9PROT</name>
<comment type="caution">
    <text evidence="1">The sequence shown here is derived from an EMBL/GenBank/DDBJ whole genome shotgun (WGS) entry which is preliminary data.</text>
</comment>
<dbReference type="AlphaFoldDB" id="A0A369XKD6"/>